<evidence type="ECO:0000256" key="1">
    <source>
        <dbReference type="ARBA" id="ARBA00005187"/>
    </source>
</evidence>
<dbReference type="SUPFAM" id="SSF56235">
    <property type="entry name" value="N-terminal nucleophile aminohydrolases (Ntn hydrolases)"/>
    <property type="match status" value="1"/>
</dbReference>
<keyword evidence="5 8" id="KW-0067">ATP-binding</keyword>
<keyword evidence="4 8" id="KW-0547">Nucleotide-binding</keyword>
<evidence type="ECO:0000259" key="9">
    <source>
        <dbReference type="PROSITE" id="PS51278"/>
    </source>
</evidence>
<dbReference type="EC" id="6.3.5.4" evidence="3"/>
<feature type="domain" description="Glutamine amidotransferase type-2" evidence="9">
    <location>
        <begin position="2"/>
        <end position="257"/>
    </location>
</feature>
<dbReference type="EMBL" id="RZGR01000009">
    <property type="protein sequence ID" value="RUQ88993.1"/>
    <property type="molecule type" value="Genomic_DNA"/>
</dbReference>
<evidence type="ECO:0000256" key="5">
    <source>
        <dbReference type="ARBA" id="ARBA00022840"/>
    </source>
</evidence>
<gene>
    <name evidence="10" type="primary">asnB</name>
    <name evidence="10" type="ORF">EKM59_04140</name>
</gene>
<dbReference type="InterPro" id="IPR017932">
    <property type="entry name" value="GATase_2_dom"/>
</dbReference>
<dbReference type="PROSITE" id="PS51278">
    <property type="entry name" value="GATASE_TYPE_2"/>
    <property type="match status" value="1"/>
</dbReference>
<evidence type="ECO:0000256" key="8">
    <source>
        <dbReference type="PIRSR" id="PIRSR001589-2"/>
    </source>
</evidence>
<protein>
    <recommendedName>
        <fullName evidence="3">asparagine synthase (glutamine-hydrolyzing)</fullName>
        <ecNumber evidence="3">6.3.5.4</ecNumber>
    </recommendedName>
</protein>
<dbReference type="InterPro" id="IPR001962">
    <property type="entry name" value="Asn_synthase"/>
</dbReference>
<dbReference type="GO" id="GO:0005524">
    <property type="term" value="F:ATP binding"/>
    <property type="evidence" value="ECO:0007669"/>
    <property type="project" value="UniProtKB-KW"/>
</dbReference>
<dbReference type="InterPro" id="IPR029055">
    <property type="entry name" value="Ntn_hydrolases_N"/>
</dbReference>
<dbReference type="GO" id="GO:0005829">
    <property type="term" value="C:cytosol"/>
    <property type="evidence" value="ECO:0007669"/>
    <property type="project" value="TreeGrafter"/>
</dbReference>
<dbReference type="GO" id="GO:0006529">
    <property type="term" value="P:asparagine biosynthetic process"/>
    <property type="evidence" value="ECO:0007669"/>
    <property type="project" value="InterPro"/>
</dbReference>
<evidence type="ECO:0000256" key="6">
    <source>
        <dbReference type="ARBA" id="ARBA00022962"/>
    </source>
</evidence>
<accession>A0A3S0WS51</accession>
<dbReference type="PANTHER" id="PTHR43284:SF1">
    <property type="entry name" value="ASPARAGINE SYNTHETASE"/>
    <property type="match status" value="1"/>
</dbReference>
<dbReference type="InterPro" id="IPR051786">
    <property type="entry name" value="ASN_synthetase/amidase"/>
</dbReference>
<dbReference type="PIRSF" id="PIRSF001589">
    <property type="entry name" value="Asn_synthetase_glu-h"/>
    <property type="match status" value="1"/>
</dbReference>
<comment type="catalytic activity">
    <reaction evidence="7">
        <text>L-aspartate + L-glutamine + ATP + H2O = L-asparagine + L-glutamate + AMP + diphosphate + H(+)</text>
        <dbReference type="Rhea" id="RHEA:12228"/>
        <dbReference type="ChEBI" id="CHEBI:15377"/>
        <dbReference type="ChEBI" id="CHEBI:15378"/>
        <dbReference type="ChEBI" id="CHEBI:29985"/>
        <dbReference type="ChEBI" id="CHEBI:29991"/>
        <dbReference type="ChEBI" id="CHEBI:30616"/>
        <dbReference type="ChEBI" id="CHEBI:33019"/>
        <dbReference type="ChEBI" id="CHEBI:58048"/>
        <dbReference type="ChEBI" id="CHEBI:58359"/>
        <dbReference type="ChEBI" id="CHEBI:456215"/>
        <dbReference type="EC" id="6.3.5.4"/>
    </reaction>
</comment>
<reference evidence="10 11" key="1">
    <citation type="submission" date="2018-12" db="EMBL/GenBank/DDBJ databases">
        <title>Legionella sp,whole genome shotgun sequence.</title>
        <authorList>
            <person name="Wu H."/>
        </authorList>
    </citation>
    <scope>NUCLEOTIDE SEQUENCE [LARGE SCALE GENOMIC DNA]</scope>
    <source>
        <strain evidence="11">km714</strain>
    </source>
</reference>
<proteinExistence type="inferred from homology"/>
<dbReference type="CDD" id="cd00712">
    <property type="entry name" value="AsnB"/>
    <property type="match status" value="1"/>
</dbReference>
<comment type="pathway">
    <text evidence="1">Amino-acid biosynthesis; L-asparagine biosynthesis; L-asparagine from L-aspartate (L-Gln route): step 1/1.</text>
</comment>
<evidence type="ECO:0000313" key="11">
    <source>
        <dbReference type="Proteomes" id="UP000288012"/>
    </source>
</evidence>
<name>A0A3S0WS51_9GAMM</name>
<comment type="caution">
    <text evidence="10">The sequence shown here is derived from an EMBL/GenBank/DDBJ whole genome shotgun (WGS) entry which is preliminary data.</text>
</comment>
<dbReference type="GO" id="GO:0004066">
    <property type="term" value="F:asparagine synthase (glutamine-hydrolyzing) activity"/>
    <property type="evidence" value="ECO:0007669"/>
    <property type="project" value="UniProtKB-EC"/>
</dbReference>
<comment type="similarity">
    <text evidence="2">Belongs to the asparagine synthetase family.</text>
</comment>
<dbReference type="InterPro" id="IPR006426">
    <property type="entry name" value="Asn_synth_AEB"/>
</dbReference>
<evidence type="ECO:0000256" key="2">
    <source>
        <dbReference type="ARBA" id="ARBA00005752"/>
    </source>
</evidence>
<dbReference type="Gene3D" id="3.60.20.10">
    <property type="entry name" value="Glutamine Phosphoribosylpyrophosphate, subunit 1, domain 1"/>
    <property type="match status" value="1"/>
</dbReference>
<dbReference type="CDD" id="cd01991">
    <property type="entry name" value="Asn_synthase_B_C"/>
    <property type="match status" value="1"/>
</dbReference>
<sequence length="668" mass="77686">MCGIAGVISLSAKRISADNIKLMCDAIAHRGPDGAGYLLGQTRAVNQEAQLTHVLTEKKFVHAFDYFPCIDEVEAVRHVQQQSWDLFFGHRRLAILDLSASGFQPISNAAQTVWATYNGEIYNYKEIRQQLIARDYEFFSDTDSEVLVNAYSEWGIEAILQFNGMFSFALWDKLRQKVFLVRDRYGIKPLYYTINSARQIIFASEIKAILAYEQEKPSLEQEGLVEYFTFQNFFTDKTFFKGINLLPAGSYLEVDLQTQSMVQKEYWDFDFREPLLVKKEEDYLAELSYLFEQAVNRQLISDVEIGSYLSGGMDSGSITAVAAKQLPYIKTFTVGFDLNNASGLELGYDERAKSELLSYLYKTEQYEMVLKSGDMERCMPRFTWHLEEPRVGQSYPNYYASKLASKFVKVVLSGAGGDELFGGYPWRYYRAIKNDNFSDYIDKYYQFWQRLLPDTQIKQLFSPIWDQVSHICTRDIFESVFKHHSEQLYTPQDYINHSLYFEAKTFLHGLLVVEDKLSMAHSLETRVPFLDNDLVDFAQKIPVHLKLNKLDELLRMDENTVGNKRKEYYQKTNDGKLILRKALRKYMPEAYTSAVKQGFSAPDNTWFKKDSNDFVRRTLLGKEAKLQQYLEKGLIEQHINEHLSGNKNCRLLLWSLINFEYFLRVYDV</sequence>
<dbReference type="RefSeq" id="WP_127032492.1">
    <property type="nucleotide sequence ID" value="NZ_RZGR01000009.1"/>
</dbReference>
<dbReference type="SUPFAM" id="SSF52402">
    <property type="entry name" value="Adenine nucleotide alpha hydrolases-like"/>
    <property type="match status" value="1"/>
</dbReference>
<feature type="binding site" evidence="8">
    <location>
        <begin position="413"/>
        <end position="414"/>
    </location>
    <ligand>
        <name>ATP</name>
        <dbReference type="ChEBI" id="CHEBI:30616"/>
    </ligand>
</feature>
<evidence type="ECO:0000256" key="4">
    <source>
        <dbReference type="ARBA" id="ARBA00022741"/>
    </source>
</evidence>
<feature type="binding site" evidence="8">
    <location>
        <position position="143"/>
    </location>
    <ligand>
        <name>L-glutamine</name>
        <dbReference type="ChEBI" id="CHEBI:58359"/>
    </ligand>
</feature>
<organism evidence="10 11">
    <name type="scientific">Legionella septentrionalis</name>
    <dbReference type="NCBI Taxonomy" id="2498109"/>
    <lineage>
        <taxon>Bacteria</taxon>
        <taxon>Pseudomonadati</taxon>
        <taxon>Pseudomonadota</taxon>
        <taxon>Gammaproteobacteria</taxon>
        <taxon>Legionellales</taxon>
        <taxon>Legionellaceae</taxon>
        <taxon>Legionella</taxon>
    </lineage>
</organism>
<keyword evidence="10" id="KW-0436">Ligase</keyword>
<evidence type="ECO:0000313" key="10">
    <source>
        <dbReference type="EMBL" id="RUQ88993.1"/>
    </source>
</evidence>
<dbReference type="AlphaFoldDB" id="A0A3S0WS51"/>
<evidence type="ECO:0000256" key="7">
    <source>
        <dbReference type="ARBA" id="ARBA00048741"/>
    </source>
</evidence>
<dbReference type="NCBIfam" id="TIGR01536">
    <property type="entry name" value="asn_synth_AEB"/>
    <property type="match status" value="1"/>
</dbReference>
<dbReference type="PANTHER" id="PTHR43284">
    <property type="entry name" value="ASPARAGINE SYNTHETASE (GLUTAMINE-HYDROLYZING)"/>
    <property type="match status" value="1"/>
</dbReference>
<dbReference type="Pfam" id="PF13537">
    <property type="entry name" value="GATase_7"/>
    <property type="match status" value="1"/>
</dbReference>
<dbReference type="Proteomes" id="UP000288012">
    <property type="component" value="Unassembled WGS sequence"/>
</dbReference>
<feature type="binding site" evidence="8">
    <location>
        <position position="334"/>
    </location>
    <ligand>
        <name>ATP</name>
        <dbReference type="ChEBI" id="CHEBI:30616"/>
    </ligand>
</feature>
<keyword evidence="6" id="KW-0315">Glutamine amidotransferase</keyword>
<dbReference type="InterPro" id="IPR014729">
    <property type="entry name" value="Rossmann-like_a/b/a_fold"/>
</dbReference>
<dbReference type="OrthoDB" id="9763290at2"/>
<evidence type="ECO:0000256" key="3">
    <source>
        <dbReference type="ARBA" id="ARBA00012737"/>
    </source>
</evidence>
<dbReference type="Gene3D" id="3.40.50.620">
    <property type="entry name" value="HUPs"/>
    <property type="match status" value="1"/>
</dbReference>
<keyword evidence="11" id="KW-1185">Reference proteome</keyword>
<dbReference type="InterPro" id="IPR033738">
    <property type="entry name" value="AsnB_N"/>
</dbReference>
<dbReference type="Pfam" id="PF00733">
    <property type="entry name" value="Asn_synthase"/>
    <property type="match status" value="1"/>
</dbReference>